<dbReference type="AlphaFoldDB" id="A4E7K2"/>
<reference evidence="1 2" key="1">
    <citation type="submission" date="2007-01" db="EMBL/GenBank/DDBJ databases">
        <title>Draft genome sequence of Collinsella aerofaciens (ATCC 25986).</title>
        <authorList>
            <person name="Sudarsanam P."/>
            <person name="Ley R."/>
            <person name="Guruge J."/>
            <person name="Turnbaugh P.J."/>
            <person name="Mahowald M."/>
            <person name="Liep D."/>
            <person name="Gordon J."/>
        </authorList>
    </citation>
    <scope>NUCLEOTIDE SEQUENCE [LARGE SCALE GENOMIC DNA]</scope>
    <source>
        <strain evidence="2">ATCC 25986 / DSM 3979 / JCM 10188 / KCTC 3647 / NCTC 11838 / VPI 1003</strain>
    </source>
</reference>
<evidence type="ECO:0000313" key="2">
    <source>
        <dbReference type="Proteomes" id="UP000002979"/>
    </source>
</evidence>
<reference evidence="1 2" key="2">
    <citation type="submission" date="2007-04" db="EMBL/GenBank/DDBJ databases">
        <authorList>
            <person name="Fulton L."/>
            <person name="Clifton S."/>
            <person name="Fulton B."/>
            <person name="Xu J."/>
            <person name="Minx P."/>
            <person name="Mardis E.R."/>
            <person name="Wilson R.K."/>
        </authorList>
    </citation>
    <scope>NUCLEOTIDE SEQUENCE [LARGE SCALE GENOMIC DNA]</scope>
    <source>
        <strain evidence="2">ATCC 25986 / DSM 3979 / JCM 10188 / KCTC 3647 / NCTC 11838 / VPI 1003</strain>
    </source>
</reference>
<proteinExistence type="predicted"/>
<dbReference type="Proteomes" id="UP000002979">
    <property type="component" value="Unassembled WGS sequence"/>
</dbReference>
<dbReference type="EMBL" id="AAVN02000001">
    <property type="protein sequence ID" value="EBA40710.1"/>
    <property type="molecule type" value="Genomic_DNA"/>
</dbReference>
<accession>A4E7K2</accession>
<comment type="caution">
    <text evidence="1">The sequence shown here is derived from an EMBL/GenBank/DDBJ whole genome shotgun (WGS) entry which is preliminary data.</text>
</comment>
<evidence type="ECO:0000313" key="1">
    <source>
        <dbReference type="EMBL" id="EBA40710.1"/>
    </source>
</evidence>
<gene>
    <name evidence="1" type="ORF">COLAER_00382</name>
</gene>
<organism evidence="1 2">
    <name type="scientific">Collinsella aerofaciens (strain ATCC 25986 / DSM 3979 / JCM 10188 / KCTC 3647 / NCTC 11838 / VPI 1003)</name>
    <dbReference type="NCBI Taxonomy" id="411903"/>
    <lineage>
        <taxon>Bacteria</taxon>
        <taxon>Bacillati</taxon>
        <taxon>Actinomycetota</taxon>
        <taxon>Coriobacteriia</taxon>
        <taxon>Coriobacteriales</taxon>
        <taxon>Coriobacteriaceae</taxon>
        <taxon>Collinsella</taxon>
    </lineage>
</organism>
<protein>
    <submittedName>
        <fullName evidence="1">Uncharacterized protein</fullName>
    </submittedName>
</protein>
<name>A4E7K2_COLAA</name>
<sequence length="54" mass="6384">MRIPPNRVTRWRHFTHSTDQQININVLAMSAKTAESEQGDVKEKRRVLWYASDD</sequence>